<reference evidence="3" key="1">
    <citation type="submission" date="2021-06" db="EMBL/GenBank/DDBJ databases">
        <title>Sequencing of actinobacteria type strains.</title>
        <authorList>
            <person name="Nguyen G.-S."/>
            <person name="Wentzel A."/>
        </authorList>
    </citation>
    <scope>NUCLEOTIDE SEQUENCE</scope>
    <source>
        <strain evidence="3">P38-E01</strain>
    </source>
</reference>
<dbReference type="SUPFAM" id="SSF160904">
    <property type="entry name" value="Jann2411-like"/>
    <property type="match status" value="1"/>
</dbReference>
<dbReference type="InterPro" id="IPR021005">
    <property type="entry name" value="Znf_CGNR"/>
</dbReference>
<dbReference type="Proteomes" id="UP000694501">
    <property type="component" value="Unassembled WGS sequence"/>
</dbReference>
<evidence type="ECO:0000313" key="3">
    <source>
        <dbReference type="EMBL" id="MBU7598319.1"/>
    </source>
</evidence>
<dbReference type="AlphaFoldDB" id="A0A949JGV3"/>
<dbReference type="EMBL" id="JAELVF020000001">
    <property type="protein sequence ID" value="MBU7598319.1"/>
    <property type="molecule type" value="Genomic_DNA"/>
</dbReference>
<evidence type="ECO:0000313" key="4">
    <source>
        <dbReference type="Proteomes" id="UP000694501"/>
    </source>
</evidence>
<gene>
    <name evidence="3" type="ORF">JGS22_012005</name>
</gene>
<feature type="region of interest" description="Disordered" evidence="1">
    <location>
        <begin position="1"/>
        <end position="48"/>
    </location>
</feature>
<dbReference type="PANTHER" id="PTHR35525">
    <property type="entry name" value="BLL6575 PROTEIN"/>
    <property type="match status" value="1"/>
</dbReference>
<accession>A0A949JGV3</accession>
<keyword evidence="4" id="KW-1185">Reference proteome</keyword>
<dbReference type="Gene3D" id="1.10.3300.10">
    <property type="entry name" value="Jann2411-like domain"/>
    <property type="match status" value="1"/>
</dbReference>
<feature type="compositionally biased region" description="Basic and acidic residues" evidence="1">
    <location>
        <begin position="39"/>
        <end position="48"/>
    </location>
</feature>
<evidence type="ECO:0000259" key="2">
    <source>
        <dbReference type="Pfam" id="PF11706"/>
    </source>
</evidence>
<dbReference type="Pfam" id="PF07336">
    <property type="entry name" value="ABATE"/>
    <property type="match status" value="1"/>
</dbReference>
<proteinExistence type="predicted"/>
<name>A0A949JGV3_9ACTN</name>
<feature type="compositionally biased region" description="Basic and acidic residues" evidence="1">
    <location>
        <begin position="1"/>
        <end position="10"/>
    </location>
</feature>
<dbReference type="PANTHER" id="PTHR35525:SF3">
    <property type="entry name" value="BLL6575 PROTEIN"/>
    <property type="match status" value="1"/>
</dbReference>
<sequence>MTRRYTRPDPTRPVVSPRPSRNRRGAAGRRSTVPQQPDRPADDGPRGFRPAERLVEAANAVRRSPLLPRAELAALLVRHGERSADVSADAFSDADADELRDAARTLADVLAERDADRVADALNELLLRHGAPPRLSRHDGHSWHLHVDRGEEAGWGEWFLASGALALAQLLTERGRVAWGECAAAGCRTLFLDTGPGSARRYCSTGCATRTRVAAHRRRQR</sequence>
<protein>
    <submittedName>
        <fullName evidence="3">CGNR zinc finger domain-containing protein</fullName>
    </submittedName>
</protein>
<dbReference type="InterPro" id="IPR010852">
    <property type="entry name" value="ABATE"/>
</dbReference>
<comment type="caution">
    <text evidence="3">The sequence shown here is derived from an EMBL/GenBank/DDBJ whole genome shotgun (WGS) entry which is preliminary data.</text>
</comment>
<feature type="domain" description="Zinc finger CGNR" evidence="2">
    <location>
        <begin position="180"/>
        <end position="220"/>
    </location>
</feature>
<organism evidence="3 4">
    <name type="scientific">Streptomyces tardus</name>
    <dbReference type="NCBI Taxonomy" id="2780544"/>
    <lineage>
        <taxon>Bacteria</taxon>
        <taxon>Bacillati</taxon>
        <taxon>Actinomycetota</taxon>
        <taxon>Actinomycetes</taxon>
        <taxon>Kitasatosporales</taxon>
        <taxon>Streptomycetaceae</taxon>
        <taxon>Streptomyces</taxon>
    </lineage>
</organism>
<evidence type="ECO:0000256" key="1">
    <source>
        <dbReference type="SAM" id="MobiDB-lite"/>
    </source>
</evidence>
<dbReference type="InterPro" id="IPR023286">
    <property type="entry name" value="ABATE_dom_sf"/>
</dbReference>
<dbReference type="Pfam" id="PF11706">
    <property type="entry name" value="zf-CGNR"/>
    <property type="match status" value="1"/>
</dbReference>